<dbReference type="GO" id="GO:0005765">
    <property type="term" value="C:lysosomal membrane"/>
    <property type="evidence" value="ECO:0007669"/>
    <property type="project" value="UniProtKB-SubCell"/>
</dbReference>
<evidence type="ECO:0000256" key="2">
    <source>
        <dbReference type="ARBA" id="ARBA00022692"/>
    </source>
</evidence>
<keyword evidence="4 11" id="KW-1133">Transmembrane helix</keyword>
<dbReference type="Pfam" id="PF15065">
    <property type="entry name" value="NCU-G1"/>
    <property type="match status" value="1"/>
</dbReference>
<feature type="transmembrane region" description="Helical" evidence="11">
    <location>
        <begin position="394"/>
        <end position="418"/>
    </location>
</feature>
<keyword evidence="7" id="KW-0458">Lysosome</keyword>
<evidence type="ECO:0000256" key="3">
    <source>
        <dbReference type="ARBA" id="ARBA00022729"/>
    </source>
</evidence>
<evidence type="ECO:0000256" key="6">
    <source>
        <dbReference type="ARBA" id="ARBA00023180"/>
    </source>
</evidence>
<feature type="signal peptide" evidence="12">
    <location>
        <begin position="1"/>
        <end position="23"/>
    </location>
</feature>
<dbReference type="PANTHER" id="PTHR31981">
    <property type="entry name" value="GLYCOSYLATED LYSOSOMAL MEMBRANE PROTEIN"/>
    <property type="match status" value="1"/>
</dbReference>
<keyword evidence="14" id="KW-1185">Reference proteome</keyword>
<evidence type="ECO:0000256" key="10">
    <source>
        <dbReference type="ARBA" id="ARBA00044960"/>
    </source>
</evidence>
<keyword evidence="2 11" id="KW-0812">Transmembrane</keyword>
<dbReference type="EMBL" id="JARKIK010000075">
    <property type="protein sequence ID" value="KAK8727606.1"/>
    <property type="molecule type" value="Genomic_DNA"/>
</dbReference>
<keyword evidence="3 12" id="KW-0732">Signal</keyword>
<reference evidence="13 14" key="1">
    <citation type="journal article" date="2024" name="BMC Genomics">
        <title>Genome assembly of redclaw crayfish (Cherax quadricarinatus) provides insights into its immune adaptation and hypoxia tolerance.</title>
        <authorList>
            <person name="Liu Z."/>
            <person name="Zheng J."/>
            <person name="Li H."/>
            <person name="Fang K."/>
            <person name="Wang S."/>
            <person name="He J."/>
            <person name="Zhou D."/>
            <person name="Weng S."/>
            <person name="Chi M."/>
            <person name="Gu Z."/>
            <person name="He J."/>
            <person name="Li F."/>
            <person name="Wang M."/>
        </authorList>
    </citation>
    <scope>NUCLEOTIDE SEQUENCE [LARGE SCALE GENOMIC DNA]</scope>
    <source>
        <strain evidence="13">ZL_2023a</strain>
    </source>
</reference>
<evidence type="ECO:0000256" key="9">
    <source>
        <dbReference type="ARBA" id="ARBA00024189"/>
    </source>
</evidence>
<comment type="caution">
    <text evidence="13">The sequence shown here is derived from an EMBL/GenBank/DDBJ whole genome shotgun (WGS) entry which is preliminary data.</text>
</comment>
<dbReference type="PANTHER" id="PTHR31981:SF1">
    <property type="entry name" value="GLYCOSYLATED LYSOSOMAL MEMBRANE PROTEIN"/>
    <property type="match status" value="1"/>
</dbReference>
<evidence type="ECO:0000256" key="12">
    <source>
        <dbReference type="SAM" id="SignalP"/>
    </source>
</evidence>
<evidence type="ECO:0000256" key="4">
    <source>
        <dbReference type="ARBA" id="ARBA00022989"/>
    </source>
</evidence>
<organism evidence="13 14">
    <name type="scientific">Cherax quadricarinatus</name>
    <name type="common">Australian red claw crayfish</name>
    <dbReference type="NCBI Taxonomy" id="27406"/>
    <lineage>
        <taxon>Eukaryota</taxon>
        <taxon>Metazoa</taxon>
        <taxon>Ecdysozoa</taxon>
        <taxon>Arthropoda</taxon>
        <taxon>Crustacea</taxon>
        <taxon>Multicrustacea</taxon>
        <taxon>Malacostraca</taxon>
        <taxon>Eumalacostraca</taxon>
        <taxon>Eucarida</taxon>
        <taxon>Decapoda</taxon>
        <taxon>Pleocyemata</taxon>
        <taxon>Astacidea</taxon>
        <taxon>Parastacoidea</taxon>
        <taxon>Parastacidae</taxon>
        <taxon>Cherax</taxon>
    </lineage>
</organism>
<comment type="function">
    <text evidence="8">Required to protect lysosomal transporter MFSD1 from lysosomal proteolysis and for MFSD1 lysosomal localization.</text>
</comment>
<keyword evidence="6" id="KW-0325">Glycoprotein</keyword>
<proteinExistence type="inferred from homology"/>
<protein>
    <submittedName>
        <fullName evidence="13">Uncharacterized protein</fullName>
    </submittedName>
</protein>
<comment type="similarity">
    <text evidence="1">Belongs to the GLMP family.</text>
</comment>
<dbReference type="Proteomes" id="UP001445076">
    <property type="component" value="Unassembled WGS sequence"/>
</dbReference>
<evidence type="ECO:0000256" key="8">
    <source>
        <dbReference type="ARBA" id="ARBA00024176"/>
    </source>
</evidence>
<evidence type="ECO:0000256" key="5">
    <source>
        <dbReference type="ARBA" id="ARBA00023136"/>
    </source>
</evidence>
<comment type="subcellular location">
    <subcellularLocation>
        <location evidence="9">Lysosome membrane</location>
        <topology evidence="9">Single-pass type I membrane protein</topology>
        <orientation evidence="9">Lumenal side</orientation>
    </subcellularLocation>
</comment>
<evidence type="ECO:0000256" key="1">
    <source>
        <dbReference type="ARBA" id="ARBA00010599"/>
    </source>
</evidence>
<gene>
    <name evidence="13" type="ORF">OTU49_009644</name>
</gene>
<dbReference type="AlphaFoldDB" id="A0AAW0WK33"/>
<accession>A0AAW0WK33</accession>
<sequence length="432" mass="47651">MSSLIWWRLMVMVTLQVLTTTSATRTVLTPEVNPGCGEKETDARMDCDEPWLIHVTANGKNDSIHHLWGTHGAPSFLVVTTALNTTMTVNWTELEVPSKASVTFDKDPVHVFGFSIPNLILFNDVHDTGIFDNSSQRYVVPMTDFTWEVNMVSNDSDHEVGASIQTKTFRGTSLPNETKISVQLTAFGEDGRSTLLPHLLTTPDSAQMDMILDHLDLNLTSDDNKLYVEDEGPGDISGFANARWAMDLVIFSSEEIIDGEEGIQLSARKSLDDENTPGVFHLYEVMTSLARNGQQGGYMQWRPVSYLSSDRDVNVATNPNINSSFTLLKEISQPLKESLSYAVFGDELVGKRTTAKSVVSFGLTNDNFYLANNYTTWTVALGHGTPPDETFSTLVIAIIAVGVSIPVLMFLIGGTVIVSRKCRRSSQPLIQD</sequence>
<evidence type="ECO:0000256" key="11">
    <source>
        <dbReference type="SAM" id="Phobius"/>
    </source>
</evidence>
<feature type="chain" id="PRO_5044024660" evidence="12">
    <location>
        <begin position="24"/>
        <end position="432"/>
    </location>
</feature>
<evidence type="ECO:0000313" key="13">
    <source>
        <dbReference type="EMBL" id="KAK8727606.1"/>
    </source>
</evidence>
<dbReference type="InterPro" id="IPR029382">
    <property type="entry name" value="NCU-G1"/>
</dbReference>
<keyword evidence="5 11" id="KW-0472">Membrane</keyword>
<evidence type="ECO:0000313" key="14">
    <source>
        <dbReference type="Proteomes" id="UP001445076"/>
    </source>
</evidence>
<evidence type="ECO:0000256" key="7">
    <source>
        <dbReference type="ARBA" id="ARBA00023228"/>
    </source>
</evidence>
<name>A0AAW0WK33_CHEQU</name>
<comment type="subunit">
    <text evidence="10">Interacts (via lumenal domain) with lysosomal protein MFSD1; the interaction starts while both proteins are still in the endoplasmic reticulum and is required for stabilization of MFSD1 in lysosomes but has no direct effect on its targeting to lysosomes or transporter activity.</text>
</comment>